<dbReference type="SUPFAM" id="SSF53448">
    <property type="entry name" value="Nucleotide-diphospho-sugar transferases"/>
    <property type="match status" value="1"/>
</dbReference>
<keyword evidence="5" id="KW-1185">Reference proteome</keyword>
<dbReference type="InterPro" id="IPR007577">
    <property type="entry name" value="GlycoTrfase_DXD_sugar-bd_CS"/>
</dbReference>
<dbReference type="Gene3D" id="3.90.550.20">
    <property type="match status" value="1"/>
</dbReference>
<evidence type="ECO:0000256" key="2">
    <source>
        <dbReference type="SAM" id="MobiDB-lite"/>
    </source>
</evidence>
<dbReference type="AlphaFoldDB" id="A0A507BNT7"/>
<feature type="compositionally biased region" description="Basic residues" evidence="2">
    <location>
        <begin position="1"/>
        <end position="10"/>
    </location>
</feature>
<keyword evidence="3" id="KW-0812">Transmembrane</keyword>
<comment type="caution">
    <text evidence="4">The sequence shown here is derived from an EMBL/GenBank/DDBJ whole genome shotgun (WGS) entry which is preliminary data.</text>
</comment>
<dbReference type="GO" id="GO:0000009">
    <property type="term" value="F:alpha-1,6-mannosyltransferase activity"/>
    <property type="evidence" value="ECO:0007669"/>
    <property type="project" value="InterPro"/>
</dbReference>
<evidence type="ECO:0008006" key="6">
    <source>
        <dbReference type="Google" id="ProtNLM"/>
    </source>
</evidence>
<dbReference type="RefSeq" id="XP_031023079.1">
    <property type="nucleotide sequence ID" value="XM_031170925.1"/>
</dbReference>
<proteinExistence type="inferred from homology"/>
<dbReference type="InterPro" id="IPR029044">
    <property type="entry name" value="Nucleotide-diphossugar_trans"/>
</dbReference>
<comment type="similarity">
    <text evidence="1">Belongs to the glycosyltransferase 32 family.</text>
</comment>
<dbReference type="GeneID" id="42006222"/>
<evidence type="ECO:0000256" key="3">
    <source>
        <dbReference type="SAM" id="Phobius"/>
    </source>
</evidence>
<organism evidence="4 5">
    <name type="scientific">Synchytrium microbalum</name>
    <dbReference type="NCBI Taxonomy" id="1806994"/>
    <lineage>
        <taxon>Eukaryota</taxon>
        <taxon>Fungi</taxon>
        <taxon>Fungi incertae sedis</taxon>
        <taxon>Chytridiomycota</taxon>
        <taxon>Chytridiomycota incertae sedis</taxon>
        <taxon>Chytridiomycetes</taxon>
        <taxon>Synchytriales</taxon>
        <taxon>Synchytriaceae</taxon>
        <taxon>Synchytrium</taxon>
    </lineage>
</organism>
<feature type="transmembrane region" description="Helical" evidence="3">
    <location>
        <begin position="41"/>
        <end position="58"/>
    </location>
</feature>
<dbReference type="GO" id="GO:0006487">
    <property type="term" value="P:protein N-linked glycosylation"/>
    <property type="evidence" value="ECO:0007669"/>
    <property type="project" value="TreeGrafter"/>
</dbReference>
<feature type="region of interest" description="Disordered" evidence="2">
    <location>
        <begin position="1"/>
        <end position="24"/>
    </location>
</feature>
<evidence type="ECO:0000313" key="5">
    <source>
        <dbReference type="Proteomes" id="UP000319731"/>
    </source>
</evidence>
<dbReference type="Pfam" id="PF04488">
    <property type="entry name" value="Gly_transf_sug"/>
    <property type="match status" value="1"/>
</dbReference>
<keyword evidence="3" id="KW-1133">Transmembrane helix</keyword>
<keyword evidence="3" id="KW-0472">Membrane</keyword>
<evidence type="ECO:0000313" key="4">
    <source>
        <dbReference type="EMBL" id="TPX31720.1"/>
    </source>
</evidence>
<name>A0A507BNT7_9FUNG</name>
<dbReference type="Proteomes" id="UP000319731">
    <property type="component" value="Unassembled WGS sequence"/>
</dbReference>
<evidence type="ECO:0000256" key="1">
    <source>
        <dbReference type="ARBA" id="ARBA00009003"/>
    </source>
</evidence>
<dbReference type="OrthoDB" id="409543at2759"/>
<gene>
    <name evidence="4" type="ORF">SmJEL517_g04997</name>
</gene>
<dbReference type="GO" id="GO:0000136">
    <property type="term" value="C:mannan polymerase complex"/>
    <property type="evidence" value="ECO:0007669"/>
    <property type="project" value="TreeGrafter"/>
</dbReference>
<dbReference type="STRING" id="1806994.A0A507BNT7"/>
<reference evidence="4 5" key="1">
    <citation type="journal article" date="2019" name="Sci. Rep.">
        <title>Comparative genomics of chytrid fungi reveal insights into the obligate biotrophic and pathogenic lifestyle of Synchytrium endobioticum.</title>
        <authorList>
            <person name="van de Vossenberg B.T.L.H."/>
            <person name="Warris S."/>
            <person name="Nguyen H.D.T."/>
            <person name="van Gent-Pelzer M.P.E."/>
            <person name="Joly D.L."/>
            <person name="van de Geest H.C."/>
            <person name="Bonants P.J.M."/>
            <person name="Smith D.S."/>
            <person name="Levesque C.A."/>
            <person name="van der Lee T.A.J."/>
        </authorList>
    </citation>
    <scope>NUCLEOTIDE SEQUENCE [LARGE SCALE GENOMIC DNA]</scope>
    <source>
        <strain evidence="4 5">JEL517</strain>
    </source>
</reference>
<dbReference type="PANTHER" id="PTHR31834">
    <property type="entry name" value="INITIATION-SPECIFIC ALPHA-1,6-MANNOSYLTRANSFERASE"/>
    <property type="match status" value="1"/>
</dbReference>
<dbReference type="EMBL" id="QEAO01000040">
    <property type="protein sequence ID" value="TPX31720.1"/>
    <property type="molecule type" value="Genomic_DNA"/>
</dbReference>
<accession>A0A507BNT7</accession>
<dbReference type="InterPro" id="IPR039367">
    <property type="entry name" value="Och1-like"/>
</dbReference>
<protein>
    <recommendedName>
        <fullName evidence="6">Alpha 1,4-glycosyltransferase domain-containing protein</fullName>
    </recommendedName>
</protein>
<dbReference type="PANTHER" id="PTHR31834:SF10">
    <property type="entry name" value="TRANSFERASE, PUTATIVE (AFU_ORTHOLOGUE AFUA_8G02040)-RELATED"/>
    <property type="match status" value="1"/>
</dbReference>
<sequence length="448" mass="49825">MRPPPPKKRSSAIGLPTPATHSSPGGFIRSLKKCGLSFRRLWTALGITVLLIYFIYHLQPAKPSKRIIQDAQNAVDSIKVVPDLVAEEADRQPAKAQPHKNLDTNGWVIPDPSTVKTDDTLPMLETLATTFPYKHPLVNPQTAIEAALSAAYIYSKIGTAGVIPHTNIPRIIHQTWKTTSVKDAPAHVSESVASWRQKNVEVTSGLGFAHILWDDTGLEEMVKVMHPTIYATFKDLPKKVHKADIFRYLVLNTFGGVYADVDTLTLRPVEKWLDANDLASWKYKDQTMPVLKEVNFIVGLETDVERNNSVDYKGIYETPMQMCQWAMAAKAGHPILSRVIHSIFSKLSTMTPNEIKNADVPRLTGPAPWTAAIYGHMAENGVDWNDLREWGDHARGIGDVVILPITAFAPGYGQVLITVFGNMGSKTIEDLDARVRHLWRGVWRSDTS</sequence>